<evidence type="ECO:0000256" key="4">
    <source>
        <dbReference type="PROSITE-ProRule" id="PRU00134"/>
    </source>
</evidence>
<dbReference type="EMBL" id="HBDX01000868">
    <property type="protein sequence ID" value="CAD8220055.1"/>
    <property type="molecule type" value="Transcribed_RNA"/>
</dbReference>
<evidence type="ECO:0000256" key="2">
    <source>
        <dbReference type="ARBA" id="ARBA00022771"/>
    </source>
</evidence>
<dbReference type="OMA" id="CNAACQR"/>
<organism evidence="7">
    <name type="scientific">Ostreococcus sp. 'lucimarinus'</name>
    <dbReference type="NCBI Taxonomy" id="242159"/>
    <lineage>
        <taxon>Eukaryota</taxon>
        <taxon>Viridiplantae</taxon>
        <taxon>Chlorophyta</taxon>
        <taxon>Mamiellophyceae</taxon>
        <taxon>Mamiellales</taxon>
        <taxon>Bathycoccaceae</taxon>
        <taxon>Ostreococcus</taxon>
    </lineage>
</organism>
<dbReference type="Gene3D" id="1.25.40.10">
    <property type="entry name" value="Tetratricopeptide repeat domain"/>
    <property type="match status" value="1"/>
</dbReference>
<dbReference type="SUPFAM" id="SSF48452">
    <property type="entry name" value="TPR-like"/>
    <property type="match status" value="1"/>
</dbReference>
<feature type="domain" description="MYND-type" evidence="6">
    <location>
        <begin position="25"/>
        <end position="63"/>
    </location>
</feature>
<keyword evidence="1" id="KW-0479">Metal-binding</keyword>
<dbReference type="PROSITE" id="PS01360">
    <property type="entry name" value="ZF_MYND_1"/>
    <property type="match status" value="1"/>
</dbReference>
<accession>A0A7R9SZZ0</accession>
<dbReference type="InterPro" id="IPR002893">
    <property type="entry name" value="Znf_MYND"/>
</dbReference>
<dbReference type="SUPFAM" id="SSF144232">
    <property type="entry name" value="HIT/MYND zinc finger-like"/>
    <property type="match status" value="1"/>
</dbReference>
<evidence type="ECO:0000256" key="1">
    <source>
        <dbReference type="ARBA" id="ARBA00022723"/>
    </source>
</evidence>
<gene>
    <name evidence="7" type="ORF">OLUC0939_LOCUS774</name>
</gene>
<name>A0A7R9SZZ0_9CHLO</name>
<dbReference type="GO" id="GO:0008270">
    <property type="term" value="F:zinc ion binding"/>
    <property type="evidence" value="ECO:0007669"/>
    <property type="project" value="UniProtKB-KW"/>
</dbReference>
<evidence type="ECO:0000256" key="3">
    <source>
        <dbReference type="ARBA" id="ARBA00022833"/>
    </source>
</evidence>
<reference evidence="7" key="1">
    <citation type="submission" date="2021-01" db="EMBL/GenBank/DDBJ databases">
        <authorList>
            <person name="Corre E."/>
            <person name="Pelletier E."/>
            <person name="Niang G."/>
            <person name="Scheremetjew M."/>
            <person name="Finn R."/>
            <person name="Kale V."/>
            <person name="Holt S."/>
            <person name="Cochrane G."/>
            <person name="Meng A."/>
            <person name="Brown T."/>
            <person name="Cohen L."/>
        </authorList>
    </citation>
    <scope>NUCLEOTIDE SEQUENCE</scope>
    <source>
        <strain evidence="7">Clade-A-BCC118000</strain>
    </source>
</reference>
<keyword evidence="2 4" id="KW-0863">Zinc-finger</keyword>
<evidence type="ECO:0000256" key="5">
    <source>
        <dbReference type="SAM" id="MobiDB-lite"/>
    </source>
</evidence>
<sequence length="399" mass="43134">MSTIVIDDKYALSDSDSVDADAPRCANCGVASDRLKKCAKCRRAHFCNAACQRAAWDAHARECVADANAKPAYKPPEPPRMPTKAEKEEAKESETRRIRETTLPRARAALRRDGVSTTVDLDELIEGLEDAIVFAIGEEDQGLTREVRLVLARAYLEAKRADECLHYLAPALEEARKEGGAASADAHTLAAKAHCAKGEKEQCRKELTAALDCASESTSDEAQCDTLLDAGIILHDLGDWERCAPLLSTAGEAAEKLGRLREAARAYNRAGSALLRSGRPDYAGRCWTRELRVLEADDSTDPGTLAQAFANCASAFLLTRGEDDDAFNLHKKSALTKARESGNDAEARVYLQLGNAYKLAGDAIDDSLARAKDCFEKAKSLSATDAGEIASRALEMLSL</sequence>
<proteinExistence type="predicted"/>
<dbReference type="InterPro" id="IPR011990">
    <property type="entry name" value="TPR-like_helical_dom_sf"/>
</dbReference>
<dbReference type="Pfam" id="PF01753">
    <property type="entry name" value="zf-MYND"/>
    <property type="match status" value="1"/>
</dbReference>
<protein>
    <recommendedName>
        <fullName evidence="6">MYND-type domain-containing protein</fullName>
    </recommendedName>
</protein>
<dbReference type="AlphaFoldDB" id="A0A7R9SZZ0"/>
<dbReference type="PROSITE" id="PS50865">
    <property type="entry name" value="ZF_MYND_2"/>
    <property type="match status" value="1"/>
</dbReference>
<evidence type="ECO:0000313" key="7">
    <source>
        <dbReference type="EMBL" id="CAD8220055.1"/>
    </source>
</evidence>
<dbReference type="Gene3D" id="6.10.140.2220">
    <property type="match status" value="1"/>
</dbReference>
<feature type="compositionally biased region" description="Basic and acidic residues" evidence="5">
    <location>
        <begin position="83"/>
        <end position="98"/>
    </location>
</feature>
<keyword evidence="3" id="KW-0862">Zinc</keyword>
<feature type="region of interest" description="Disordered" evidence="5">
    <location>
        <begin position="69"/>
        <end position="98"/>
    </location>
</feature>
<evidence type="ECO:0000259" key="6">
    <source>
        <dbReference type="PROSITE" id="PS50865"/>
    </source>
</evidence>